<accession>A0A1W6F7Q8</accession>
<geneLocation type="chloroplast" evidence="1"/>
<dbReference type="RefSeq" id="YP_009364105.1">
    <property type="nucleotide sequence ID" value="NC_034654.1"/>
</dbReference>
<proteinExistence type="predicted"/>
<keyword evidence="1" id="KW-0934">Plastid</keyword>
<dbReference type="EMBL" id="KY114064">
    <property type="protein sequence ID" value="AQU64444.1"/>
    <property type="molecule type" value="Genomic_DNA"/>
</dbReference>
<sequence>MDKHNLDLGDIHLLSLREAFNSLNDCQLKDLVINFIKQEYSLPTKEKMKGKSKDETLLPKAKYLQSAFKCGIKYLEDQELTVQTQSVVNKFLTTLAFRGWINKIKFYSDRKSTSQVSKEDLKDVWPEFLSDSSAPQLCRKEEKIVETKGGDDV</sequence>
<reference evidence="1" key="1">
    <citation type="journal article" date="2017" name="PeerJ">
        <title>lastomes of the green algae Hydrodictyon reticulatum and Pediastrum duplex (Sphaeropleales, Chlorophyceae).</title>
        <authorList>
            <person name="McManus H.A."/>
            <person name="Sanchez D."/>
            <person name="Karol K.G."/>
        </authorList>
    </citation>
    <scope>NUCLEOTIDE SEQUENCE</scope>
</reference>
<organism evidence="1">
    <name type="scientific">Pediastrum duplex</name>
    <name type="common">Green alga</name>
    <dbReference type="NCBI Taxonomy" id="3105"/>
    <lineage>
        <taxon>Eukaryota</taxon>
        <taxon>Viridiplantae</taxon>
        <taxon>Chlorophyta</taxon>
        <taxon>core chlorophytes</taxon>
        <taxon>Chlorophyceae</taxon>
        <taxon>CS clade</taxon>
        <taxon>Sphaeropleales</taxon>
        <taxon>Hydrodictyaceae</taxon>
        <taxon>Pediastrum</taxon>
    </lineage>
</organism>
<dbReference type="RefSeq" id="YP_009364047.1">
    <property type="nucleotide sequence ID" value="NC_034654.1"/>
</dbReference>
<dbReference type="GeneID" id="32880138"/>
<protein>
    <submittedName>
        <fullName evidence="1">Uncharacterized protein</fullName>
    </submittedName>
</protein>
<keyword evidence="1" id="KW-0150">Chloroplast</keyword>
<dbReference type="GeneID" id="32880211"/>
<gene>
    <name evidence="1" type="primary">orf153</name>
</gene>
<dbReference type="AlphaFoldDB" id="A0A1W6F7Q8"/>
<name>A0A1W6F7Q8_PEDDU</name>
<evidence type="ECO:0000313" key="1">
    <source>
        <dbReference type="EMBL" id="ARK36698.1"/>
    </source>
</evidence>
<dbReference type="EMBL" id="KY114064">
    <property type="protein sequence ID" value="ARK36698.1"/>
    <property type="molecule type" value="Genomic_DNA"/>
</dbReference>